<gene>
    <name evidence="1" type="ORF">TNIN_183161</name>
</gene>
<organism evidence="1 2">
    <name type="scientific">Trichonephila inaurata madagascariensis</name>
    <dbReference type="NCBI Taxonomy" id="2747483"/>
    <lineage>
        <taxon>Eukaryota</taxon>
        <taxon>Metazoa</taxon>
        <taxon>Ecdysozoa</taxon>
        <taxon>Arthropoda</taxon>
        <taxon>Chelicerata</taxon>
        <taxon>Arachnida</taxon>
        <taxon>Araneae</taxon>
        <taxon>Araneomorphae</taxon>
        <taxon>Entelegynae</taxon>
        <taxon>Araneoidea</taxon>
        <taxon>Nephilidae</taxon>
        <taxon>Trichonephila</taxon>
        <taxon>Trichonephila inaurata</taxon>
    </lineage>
</organism>
<protein>
    <submittedName>
        <fullName evidence="1">Uncharacterized protein</fullName>
    </submittedName>
</protein>
<comment type="caution">
    <text evidence="1">The sequence shown here is derived from an EMBL/GenBank/DDBJ whole genome shotgun (WGS) entry which is preliminary data.</text>
</comment>
<dbReference type="EMBL" id="BMAV01025334">
    <property type="protein sequence ID" value="GFS40653.1"/>
    <property type="molecule type" value="Genomic_DNA"/>
</dbReference>
<reference evidence="1" key="1">
    <citation type="submission" date="2020-08" db="EMBL/GenBank/DDBJ databases">
        <title>Multicomponent nature underlies the extraordinary mechanical properties of spider dragline silk.</title>
        <authorList>
            <person name="Kono N."/>
            <person name="Nakamura H."/>
            <person name="Mori M."/>
            <person name="Yoshida Y."/>
            <person name="Ohtoshi R."/>
            <person name="Malay A.D."/>
            <person name="Moran D.A.P."/>
            <person name="Tomita M."/>
            <person name="Numata K."/>
            <person name="Arakawa K."/>
        </authorList>
    </citation>
    <scope>NUCLEOTIDE SEQUENCE</scope>
</reference>
<dbReference type="AlphaFoldDB" id="A0A8X6IDG8"/>
<accession>A0A8X6IDG8</accession>
<sequence>MNRKNFISPKRFFIDLVINLAYVCRTYLNYALSTGVTRTRDEIADVANESPAASEPIPRLMVHWVWAIHLSSLSNYENKYLQSIINQIIIATRTTLISEEIG</sequence>
<name>A0A8X6IDG8_9ARAC</name>
<evidence type="ECO:0000313" key="2">
    <source>
        <dbReference type="Proteomes" id="UP000886998"/>
    </source>
</evidence>
<dbReference type="Proteomes" id="UP000886998">
    <property type="component" value="Unassembled WGS sequence"/>
</dbReference>
<keyword evidence="2" id="KW-1185">Reference proteome</keyword>
<evidence type="ECO:0000313" key="1">
    <source>
        <dbReference type="EMBL" id="GFS40653.1"/>
    </source>
</evidence>
<proteinExistence type="predicted"/>